<dbReference type="Proteomes" id="UP000326759">
    <property type="component" value="Unassembled WGS sequence"/>
</dbReference>
<accession>A0A5N5T1V9</accession>
<dbReference type="OrthoDB" id="416496at2759"/>
<comment type="caution">
    <text evidence="6">The sequence shown here is derived from an EMBL/GenBank/DDBJ whole genome shotgun (WGS) entry which is preliminary data.</text>
</comment>
<keyword evidence="7" id="KW-1185">Reference proteome</keyword>
<evidence type="ECO:0000313" key="7">
    <source>
        <dbReference type="Proteomes" id="UP000326759"/>
    </source>
</evidence>
<evidence type="ECO:0000256" key="5">
    <source>
        <dbReference type="ARBA" id="ARBA00023242"/>
    </source>
</evidence>
<dbReference type="EMBL" id="SEYY01013896">
    <property type="protein sequence ID" value="KAB7500454.1"/>
    <property type="molecule type" value="Genomic_DNA"/>
</dbReference>
<dbReference type="GO" id="GO:0072572">
    <property type="term" value="F:poly-ADP-D-ribose binding"/>
    <property type="evidence" value="ECO:0007669"/>
    <property type="project" value="TreeGrafter"/>
</dbReference>
<dbReference type="Pfam" id="PF10228">
    <property type="entry name" value="HPF1"/>
    <property type="match status" value="1"/>
</dbReference>
<evidence type="ECO:0000313" key="6">
    <source>
        <dbReference type="EMBL" id="KAB7500454.1"/>
    </source>
</evidence>
<dbReference type="GO" id="GO:0005694">
    <property type="term" value="C:chromosome"/>
    <property type="evidence" value="ECO:0007669"/>
    <property type="project" value="UniProtKB-SubCell"/>
</dbReference>
<dbReference type="PANTHER" id="PTHR13386:SF1">
    <property type="entry name" value="HISTONE PARYLATION FACTOR 1"/>
    <property type="match status" value="1"/>
</dbReference>
<dbReference type="InterPro" id="IPR019361">
    <property type="entry name" value="HPF1"/>
</dbReference>
<dbReference type="PANTHER" id="PTHR13386">
    <property type="entry name" value="HISTONE PARYLATION FACTOR 1"/>
    <property type="match status" value="1"/>
</dbReference>
<evidence type="ECO:0000256" key="1">
    <source>
        <dbReference type="ARBA" id="ARBA00004123"/>
    </source>
</evidence>
<comment type="similarity">
    <text evidence="3">Belongs to the HPF1 family.</text>
</comment>
<dbReference type="GO" id="GO:0005634">
    <property type="term" value="C:nucleus"/>
    <property type="evidence" value="ECO:0007669"/>
    <property type="project" value="UniProtKB-SubCell"/>
</dbReference>
<proteinExistence type="inferred from homology"/>
<keyword evidence="5" id="KW-0539">Nucleus</keyword>
<sequence length="128" mass="14582">MGQELLFLSNKDTDVGYREIPETNANLKKIFKNVVEAGTEEKKLKCLDVLQELMTNAQWATDEGDFGMGLELGLDLFTFGGEEFHSFIRHLLTVAYDLLNREAFSKIIQAHLKNRRKGPNQSSFNENV</sequence>
<protein>
    <submittedName>
        <fullName evidence="6">Histone PARylation factor 1</fullName>
    </submittedName>
</protein>
<keyword evidence="4" id="KW-0158">Chromosome</keyword>
<gene>
    <name evidence="6" type="ORF">Anas_13547</name>
</gene>
<organism evidence="6 7">
    <name type="scientific">Armadillidium nasatum</name>
    <dbReference type="NCBI Taxonomy" id="96803"/>
    <lineage>
        <taxon>Eukaryota</taxon>
        <taxon>Metazoa</taxon>
        <taxon>Ecdysozoa</taxon>
        <taxon>Arthropoda</taxon>
        <taxon>Crustacea</taxon>
        <taxon>Multicrustacea</taxon>
        <taxon>Malacostraca</taxon>
        <taxon>Eumalacostraca</taxon>
        <taxon>Peracarida</taxon>
        <taxon>Isopoda</taxon>
        <taxon>Oniscidea</taxon>
        <taxon>Crinocheta</taxon>
        <taxon>Armadillidiidae</taxon>
        <taxon>Armadillidium</taxon>
    </lineage>
</organism>
<comment type="subcellular location">
    <subcellularLocation>
        <location evidence="2">Chromosome</location>
    </subcellularLocation>
    <subcellularLocation>
        <location evidence="1">Nucleus</location>
    </subcellularLocation>
</comment>
<dbReference type="GO" id="GO:0006974">
    <property type="term" value="P:DNA damage response"/>
    <property type="evidence" value="ECO:0007669"/>
    <property type="project" value="InterPro"/>
</dbReference>
<evidence type="ECO:0000256" key="3">
    <source>
        <dbReference type="ARBA" id="ARBA00010803"/>
    </source>
</evidence>
<dbReference type="GO" id="GO:0042393">
    <property type="term" value="F:histone binding"/>
    <property type="evidence" value="ECO:0007669"/>
    <property type="project" value="InterPro"/>
</dbReference>
<dbReference type="AlphaFoldDB" id="A0A5N5T1V9"/>
<reference evidence="6 7" key="1">
    <citation type="journal article" date="2019" name="PLoS Biol.">
        <title>Sex chromosomes control vertical transmission of feminizing Wolbachia symbionts in an isopod.</title>
        <authorList>
            <person name="Becking T."/>
            <person name="Chebbi M.A."/>
            <person name="Giraud I."/>
            <person name="Moumen B."/>
            <person name="Laverre T."/>
            <person name="Caubet Y."/>
            <person name="Peccoud J."/>
            <person name="Gilbert C."/>
            <person name="Cordaux R."/>
        </authorList>
    </citation>
    <scope>NUCLEOTIDE SEQUENCE [LARGE SCALE GENOMIC DNA]</scope>
    <source>
        <strain evidence="6">ANa2</strain>
        <tissue evidence="6">Whole body excluding digestive tract and cuticle</tissue>
    </source>
</reference>
<name>A0A5N5T1V9_9CRUS</name>
<evidence type="ECO:0000256" key="2">
    <source>
        <dbReference type="ARBA" id="ARBA00004286"/>
    </source>
</evidence>
<evidence type="ECO:0000256" key="4">
    <source>
        <dbReference type="ARBA" id="ARBA00022454"/>
    </source>
</evidence>